<evidence type="ECO:0000256" key="1">
    <source>
        <dbReference type="SAM" id="MobiDB-lite"/>
    </source>
</evidence>
<sequence>MKISSNSSETNFEESIHELENMIKDVGYRNEMSVNKLVDYSAENDECSMVQSLEEIVADIIEDPSNDEDEDDSIPLEPVTRKETFECDNNS</sequence>
<comment type="caution">
    <text evidence="2">The sequence shown here is derived from an EMBL/GenBank/DDBJ whole genome shotgun (WGS) entry which is preliminary data.</text>
</comment>
<feature type="region of interest" description="Disordered" evidence="1">
    <location>
        <begin position="62"/>
        <end position="91"/>
    </location>
</feature>
<accession>A0AAW2JBK7</accession>
<feature type="compositionally biased region" description="Acidic residues" evidence="1">
    <location>
        <begin position="62"/>
        <end position="74"/>
    </location>
</feature>
<protein>
    <submittedName>
        <fullName evidence="2">Uncharacterized protein</fullName>
    </submittedName>
</protein>
<dbReference type="EMBL" id="JACGWK010001285">
    <property type="protein sequence ID" value="KAL0291568.1"/>
    <property type="molecule type" value="Genomic_DNA"/>
</dbReference>
<name>A0AAW2JBK7_9LAMI</name>
<organism evidence="2">
    <name type="scientific">Sesamum angustifolium</name>
    <dbReference type="NCBI Taxonomy" id="2727405"/>
    <lineage>
        <taxon>Eukaryota</taxon>
        <taxon>Viridiplantae</taxon>
        <taxon>Streptophyta</taxon>
        <taxon>Embryophyta</taxon>
        <taxon>Tracheophyta</taxon>
        <taxon>Spermatophyta</taxon>
        <taxon>Magnoliopsida</taxon>
        <taxon>eudicotyledons</taxon>
        <taxon>Gunneridae</taxon>
        <taxon>Pentapetalae</taxon>
        <taxon>asterids</taxon>
        <taxon>lamiids</taxon>
        <taxon>Lamiales</taxon>
        <taxon>Pedaliaceae</taxon>
        <taxon>Sesamum</taxon>
    </lineage>
</organism>
<dbReference type="AlphaFoldDB" id="A0AAW2JBK7"/>
<proteinExistence type="predicted"/>
<evidence type="ECO:0000313" key="2">
    <source>
        <dbReference type="EMBL" id="KAL0291568.1"/>
    </source>
</evidence>
<gene>
    <name evidence="2" type="ORF">Sangu_3262600</name>
</gene>
<reference evidence="2" key="2">
    <citation type="journal article" date="2024" name="Plant">
        <title>Genomic evolution and insights into agronomic trait innovations of Sesamum species.</title>
        <authorList>
            <person name="Miao H."/>
            <person name="Wang L."/>
            <person name="Qu L."/>
            <person name="Liu H."/>
            <person name="Sun Y."/>
            <person name="Le M."/>
            <person name="Wang Q."/>
            <person name="Wei S."/>
            <person name="Zheng Y."/>
            <person name="Lin W."/>
            <person name="Duan Y."/>
            <person name="Cao H."/>
            <person name="Xiong S."/>
            <person name="Wang X."/>
            <person name="Wei L."/>
            <person name="Li C."/>
            <person name="Ma Q."/>
            <person name="Ju M."/>
            <person name="Zhao R."/>
            <person name="Li G."/>
            <person name="Mu C."/>
            <person name="Tian Q."/>
            <person name="Mei H."/>
            <person name="Zhang T."/>
            <person name="Gao T."/>
            <person name="Zhang H."/>
        </authorList>
    </citation>
    <scope>NUCLEOTIDE SEQUENCE</scope>
    <source>
        <strain evidence="2">G01</strain>
    </source>
</reference>
<reference evidence="2" key="1">
    <citation type="submission" date="2020-06" db="EMBL/GenBank/DDBJ databases">
        <authorList>
            <person name="Li T."/>
            <person name="Hu X."/>
            <person name="Zhang T."/>
            <person name="Song X."/>
            <person name="Zhang H."/>
            <person name="Dai N."/>
            <person name="Sheng W."/>
            <person name="Hou X."/>
            <person name="Wei L."/>
        </authorList>
    </citation>
    <scope>NUCLEOTIDE SEQUENCE</scope>
    <source>
        <strain evidence="2">G01</strain>
        <tissue evidence="2">Leaf</tissue>
    </source>
</reference>